<dbReference type="SUPFAM" id="SSF48295">
    <property type="entry name" value="TrpR-like"/>
    <property type="match status" value="1"/>
</dbReference>
<sequence>MMTKKTRRKLDGALKAQIALKAIREDVTVTDLAQRHEVSYRALIEGHFSDQIRTPEWIVDAISWMVGNATHQRDLSEKFL</sequence>
<dbReference type="Proteomes" id="UP001449795">
    <property type="component" value="Chromosome"/>
</dbReference>
<reference evidence="1 2" key="1">
    <citation type="submission" date="2024-04" db="EMBL/GenBank/DDBJ databases">
        <title>Complete genome sequence of Nguyenibacter vanlangesis HBCM-1154, a strain capable of nitrogen fixation, IAA production, and phosphorus solubilization isolated from sugarcane soil.</title>
        <authorList>
            <person name="MY HANH P."/>
        </authorList>
    </citation>
    <scope>NUCLEOTIDE SEQUENCE [LARGE SCALE GENOMIC DNA]</scope>
    <source>
        <strain evidence="1 2">HBCM 1154</strain>
    </source>
</reference>
<keyword evidence="2" id="KW-1185">Reference proteome</keyword>
<evidence type="ECO:0000313" key="2">
    <source>
        <dbReference type="Proteomes" id="UP001449795"/>
    </source>
</evidence>
<proteinExistence type="predicted"/>
<dbReference type="InterPro" id="IPR010921">
    <property type="entry name" value="Trp_repressor/repl_initiator"/>
</dbReference>
<name>A0ABZ3D8Q5_9PROT</name>
<protein>
    <recommendedName>
        <fullName evidence="3">XRE family transcriptional regulator</fullName>
    </recommendedName>
</protein>
<evidence type="ECO:0008006" key="3">
    <source>
        <dbReference type="Google" id="ProtNLM"/>
    </source>
</evidence>
<gene>
    <name evidence="1" type="ORF">AAC691_05155</name>
</gene>
<evidence type="ECO:0000313" key="1">
    <source>
        <dbReference type="EMBL" id="XAE43826.1"/>
    </source>
</evidence>
<organism evidence="1 2">
    <name type="scientific">Nguyenibacter vanlangensis</name>
    <dbReference type="NCBI Taxonomy" id="1216886"/>
    <lineage>
        <taxon>Bacteria</taxon>
        <taxon>Pseudomonadati</taxon>
        <taxon>Pseudomonadota</taxon>
        <taxon>Alphaproteobacteria</taxon>
        <taxon>Acetobacterales</taxon>
        <taxon>Acetobacteraceae</taxon>
        <taxon>Nguyenibacter</taxon>
    </lineage>
</organism>
<dbReference type="RefSeq" id="WP_342629184.1">
    <property type="nucleotide sequence ID" value="NZ_CP152276.1"/>
</dbReference>
<accession>A0ABZ3D8Q5</accession>
<dbReference type="EMBL" id="CP152276">
    <property type="protein sequence ID" value="XAE43826.1"/>
    <property type="molecule type" value="Genomic_DNA"/>
</dbReference>